<dbReference type="InterPro" id="IPR004090">
    <property type="entry name" value="Chemotax_Me-accpt_rcpt"/>
</dbReference>
<dbReference type="GO" id="GO:0016020">
    <property type="term" value="C:membrane"/>
    <property type="evidence" value="ECO:0007669"/>
    <property type="project" value="InterPro"/>
</dbReference>
<dbReference type="AlphaFoldDB" id="A0A099GIX0"/>
<feature type="domain" description="PAS" evidence="5">
    <location>
        <begin position="7"/>
        <end position="80"/>
    </location>
</feature>
<dbReference type="Pfam" id="PF13426">
    <property type="entry name" value="PAS_9"/>
    <property type="match status" value="1"/>
</dbReference>
<dbReference type="InterPro" id="IPR000700">
    <property type="entry name" value="PAS-assoc_C"/>
</dbReference>
<dbReference type="GO" id="GO:0004888">
    <property type="term" value="F:transmembrane signaling receptor activity"/>
    <property type="evidence" value="ECO:0007669"/>
    <property type="project" value="InterPro"/>
</dbReference>
<dbReference type="InterPro" id="IPR000014">
    <property type="entry name" value="PAS"/>
</dbReference>
<reference evidence="8 9" key="2">
    <citation type="submission" date="2014-10" db="EMBL/GenBank/DDBJ databases">
        <title>Paracoccus sanguinis sp. nov., isolated from clinical specimens of New York State patients.</title>
        <authorList>
            <person name="Mingle L.A."/>
            <person name="Cole J.A."/>
            <person name="Lapierre P."/>
            <person name="Musser K.A."/>
        </authorList>
    </citation>
    <scope>NUCLEOTIDE SEQUENCE [LARGE SCALE GENOMIC DNA]</scope>
    <source>
        <strain evidence="8 9">5503</strain>
    </source>
</reference>
<dbReference type="InterPro" id="IPR013655">
    <property type="entry name" value="PAS_fold_3"/>
</dbReference>
<organism evidence="8 9">
    <name type="scientific">Paracoccus sanguinis</name>
    <dbReference type="NCBI Taxonomy" id="1545044"/>
    <lineage>
        <taxon>Bacteria</taxon>
        <taxon>Pseudomonadati</taxon>
        <taxon>Pseudomonadota</taxon>
        <taxon>Alphaproteobacteria</taxon>
        <taxon>Rhodobacterales</taxon>
        <taxon>Paracoccaceae</taxon>
        <taxon>Paracoccus</taxon>
    </lineage>
</organism>
<comment type="similarity">
    <text evidence="2">Belongs to the methyl-accepting chemotaxis (MCP) protein family.</text>
</comment>
<dbReference type="InterPro" id="IPR001610">
    <property type="entry name" value="PAC"/>
</dbReference>
<dbReference type="InterPro" id="IPR051310">
    <property type="entry name" value="MCP_chemotaxis"/>
</dbReference>
<accession>A0A099GIX0</accession>
<dbReference type="PROSITE" id="PS50111">
    <property type="entry name" value="CHEMOTAXIS_TRANSDUC_2"/>
    <property type="match status" value="1"/>
</dbReference>
<dbReference type="InterPro" id="IPR004089">
    <property type="entry name" value="MCPsignal_dom"/>
</dbReference>
<feature type="domain" description="Methyl-accepting transducer" evidence="4">
    <location>
        <begin position="303"/>
        <end position="532"/>
    </location>
</feature>
<gene>
    <name evidence="8" type="ORF">IX56_10225</name>
</gene>
<dbReference type="SUPFAM" id="SSF58104">
    <property type="entry name" value="Methyl-accepting chemotaxis protein (MCP) signaling domain"/>
    <property type="match status" value="1"/>
</dbReference>
<reference evidence="8 9" key="1">
    <citation type="submission" date="2014-09" db="EMBL/GenBank/DDBJ databases">
        <authorList>
            <person name="McGinnis J.M."/>
            <person name="Wolfgang W.J."/>
        </authorList>
    </citation>
    <scope>NUCLEOTIDE SEQUENCE [LARGE SCALE GENOMIC DNA]</scope>
    <source>
        <strain evidence="8 9">5503</strain>
    </source>
</reference>
<dbReference type="InterPro" id="IPR003660">
    <property type="entry name" value="HAMP_dom"/>
</dbReference>
<evidence type="ECO:0000313" key="8">
    <source>
        <dbReference type="EMBL" id="KGJ22078.1"/>
    </source>
</evidence>
<feature type="domain" description="PAC" evidence="6">
    <location>
        <begin position="83"/>
        <end position="135"/>
    </location>
</feature>
<evidence type="ECO:0000256" key="1">
    <source>
        <dbReference type="ARBA" id="ARBA00022500"/>
    </source>
</evidence>
<sequence length="561" mass="60266">MSTQAFTHPDLTQAMTAIEAVQSVICFTAEGIITAVNDNYLRLSGYERAELIGQPLSRMIDPRDMQSAMQADFWSQIRAGIPQKGEYRRITKSGEPFWIAAVCTPIRDERGIVTHVAAFGTDITAAKREADLSTAKFQALSRTQAVIEFTPSGDILDANENFLAALGYRLSDIKGRHHRMFMPPADANRPEYRDFWDKLASGGSHSGEFRRVRSDGTDIWILGSYVAVMDTNGKVASVIKMALDVTERKIFMNELIAGMGHVKEGNLTHRVSVAAGSTFRPVADMFNETTTELEDMISEVRNRAGVMNDEAVQIARGAGDLARRGETQAASLEQTAAAVEEISGNITMTSQSAQQADAAAREALAVVLKGAAVVSDAIAAIERIDEHTKQMGEFTRVIEGFAFQTNLLSINAAVEAARAGEVGRGFAVVANEVRNLAQQSAKASQNIADLIGKSETEVKAGVRLARDAGVSLNQIQTAVGGVVENITGIAHATSEQSTGVREVSSALAQLDSVNQANLSMSEQYAAAAAALSSQVEELGRMMDRFHTAVDVPAKGAVRRVA</sequence>
<dbReference type="Pfam" id="PF00015">
    <property type="entry name" value="MCPsignal"/>
    <property type="match status" value="1"/>
</dbReference>
<feature type="domain" description="HAMP" evidence="7">
    <location>
        <begin position="252"/>
        <end position="298"/>
    </location>
</feature>
<evidence type="ECO:0000256" key="3">
    <source>
        <dbReference type="PROSITE-ProRule" id="PRU00284"/>
    </source>
</evidence>
<dbReference type="SMART" id="SM00086">
    <property type="entry name" value="PAC"/>
    <property type="match status" value="2"/>
</dbReference>
<evidence type="ECO:0000259" key="4">
    <source>
        <dbReference type="PROSITE" id="PS50111"/>
    </source>
</evidence>
<dbReference type="Gene3D" id="1.10.287.950">
    <property type="entry name" value="Methyl-accepting chemotaxis protein"/>
    <property type="match status" value="1"/>
</dbReference>
<dbReference type="SMART" id="SM00091">
    <property type="entry name" value="PAS"/>
    <property type="match status" value="2"/>
</dbReference>
<name>A0A099GIX0_9RHOB</name>
<dbReference type="GO" id="GO:0007165">
    <property type="term" value="P:signal transduction"/>
    <property type="evidence" value="ECO:0007669"/>
    <property type="project" value="UniProtKB-KW"/>
</dbReference>
<dbReference type="SUPFAM" id="SSF55785">
    <property type="entry name" value="PYP-like sensor domain (PAS domain)"/>
    <property type="match status" value="2"/>
</dbReference>
<dbReference type="Proteomes" id="UP000029858">
    <property type="component" value="Unassembled WGS sequence"/>
</dbReference>
<dbReference type="PANTHER" id="PTHR43531">
    <property type="entry name" value="PROTEIN ICFG"/>
    <property type="match status" value="1"/>
</dbReference>
<evidence type="ECO:0008006" key="10">
    <source>
        <dbReference type="Google" id="ProtNLM"/>
    </source>
</evidence>
<dbReference type="NCBIfam" id="TIGR00229">
    <property type="entry name" value="sensory_box"/>
    <property type="match status" value="2"/>
</dbReference>
<dbReference type="CDD" id="cd00130">
    <property type="entry name" value="PAS"/>
    <property type="match status" value="2"/>
</dbReference>
<keyword evidence="3" id="KW-0807">Transducer</keyword>
<evidence type="ECO:0000256" key="2">
    <source>
        <dbReference type="ARBA" id="ARBA00029447"/>
    </source>
</evidence>
<dbReference type="PROSITE" id="PS50885">
    <property type="entry name" value="HAMP"/>
    <property type="match status" value="1"/>
</dbReference>
<dbReference type="Pfam" id="PF08447">
    <property type="entry name" value="PAS_3"/>
    <property type="match status" value="1"/>
</dbReference>
<dbReference type="PROSITE" id="PS50113">
    <property type="entry name" value="PAC"/>
    <property type="match status" value="2"/>
</dbReference>
<dbReference type="EMBL" id="JRKQ01000049">
    <property type="protein sequence ID" value="KGJ22078.1"/>
    <property type="molecule type" value="Genomic_DNA"/>
</dbReference>
<proteinExistence type="inferred from homology"/>
<dbReference type="Gene3D" id="3.30.450.20">
    <property type="entry name" value="PAS domain"/>
    <property type="match status" value="2"/>
</dbReference>
<dbReference type="SMART" id="SM00283">
    <property type="entry name" value="MA"/>
    <property type="match status" value="1"/>
</dbReference>
<dbReference type="PANTHER" id="PTHR43531:SF11">
    <property type="entry name" value="METHYL-ACCEPTING CHEMOTAXIS PROTEIN 3"/>
    <property type="match status" value="1"/>
</dbReference>
<protein>
    <recommendedName>
        <fullName evidence="10">Methyl-accepting chemotaxis sensory transducer with Pas/Pac sensor</fullName>
    </recommendedName>
</protein>
<evidence type="ECO:0000259" key="5">
    <source>
        <dbReference type="PROSITE" id="PS50112"/>
    </source>
</evidence>
<feature type="domain" description="PAC" evidence="6">
    <location>
        <begin position="205"/>
        <end position="257"/>
    </location>
</feature>
<dbReference type="RefSeq" id="WP_036709875.1">
    <property type="nucleotide sequence ID" value="NZ_JRKQ01000049.1"/>
</dbReference>
<evidence type="ECO:0000259" key="6">
    <source>
        <dbReference type="PROSITE" id="PS50113"/>
    </source>
</evidence>
<dbReference type="GO" id="GO:0006935">
    <property type="term" value="P:chemotaxis"/>
    <property type="evidence" value="ECO:0007669"/>
    <property type="project" value="UniProtKB-KW"/>
</dbReference>
<dbReference type="InterPro" id="IPR035965">
    <property type="entry name" value="PAS-like_dom_sf"/>
</dbReference>
<dbReference type="PRINTS" id="PR00260">
    <property type="entry name" value="CHEMTRNSDUCR"/>
</dbReference>
<evidence type="ECO:0000259" key="7">
    <source>
        <dbReference type="PROSITE" id="PS50885"/>
    </source>
</evidence>
<keyword evidence="1" id="KW-0145">Chemotaxis</keyword>
<comment type="caution">
    <text evidence="8">The sequence shown here is derived from an EMBL/GenBank/DDBJ whole genome shotgun (WGS) entry which is preliminary data.</text>
</comment>
<dbReference type="PROSITE" id="PS50112">
    <property type="entry name" value="PAS"/>
    <property type="match status" value="1"/>
</dbReference>
<evidence type="ECO:0000313" key="9">
    <source>
        <dbReference type="Proteomes" id="UP000029858"/>
    </source>
</evidence>